<evidence type="ECO:0000256" key="5">
    <source>
        <dbReference type="ARBA" id="ARBA00023274"/>
    </source>
</evidence>
<gene>
    <name evidence="8" type="ORF">FH972_021913</name>
</gene>
<keyword evidence="4" id="KW-0496">Mitochondrion</keyword>
<comment type="subcellular location">
    <subcellularLocation>
        <location evidence="1">Mitochondrion</location>
    </subcellularLocation>
</comment>
<organism evidence="8 9">
    <name type="scientific">Carpinus fangiana</name>
    <dbReference type="NCBI Taxonomy" id="176857"/>
    <lineage>
        <taxon>Eukaryota</taxon>
        <taxon>Viridiplantae</taxon>
        <taxon>Streptophyta</taxon>
        <taxon>Embryophyta</taxon>
        <taxon>Tracheophyta</taxon>
        <taxon>Spermatophyta</taxon>
        <taxon>Magnoliopsida</taxon>
        <taxon>eudicotyledons</taxon>
        <taxon>Gunneridae</taxon>
        <taxon>Pentapetalae</taxon>
        <taxon>rosids</taxon>
        <taxon>fabids</taxon>
        <taxon>Fagales</taxon>
        <taxon>Betulaceae</taxon>
        <taxon>Carpinus</taxon>
    </lineage>
</organism>
<dbReference type="GO" id="GO:0005840">
    <property type="term" value="C:ribosome"/>
    <property type="evidence" value="ECO:0007669"/>
    <property type="project" value="UniProtKB-KW"/>
</dbReference>
<comment type="similarity">
    <text evidence="2">Belongs to the mitochondrion-specific ribosomal protein mL50 family.</text>
</comment>
<dbReference type="AlphaFoldDB" id="A0A5N6KRC7"/>
<evidence type="ECO:0000256" key="3">
    <source>
        <dbReference type="ARBA" id="ARBA00022980"/>
    </source>
</evidence>
<feature type="region of interest" description="Disordered" evidence="7">
    <location>
        <begin position="64"/>
        <end position="84"/>
    </location>
</feature>
<accession>A0A5N6KRC7</accession>
<dbReference type="Proteomes" id="UP000327013">
    <property type="component" value="Unassembled WGS sequence"/>
</dbReference>
<proteinExistence type="inferred from homology"/>
<dbReference type="InterPro" id="IPR018305">
    <property type="entry name" value="Ribosomal_m50"/>
</dbReference>
<sequence>MRRGSRLLRQRDRIQCSVLSSRQSSSSPVCLFCQQWFPAARVNLSTTSTRHQPDFLERTRRRIWGTDKPPGADDPYTGLSRPKTFNRAGTKERVLTMERDEDHSDQDAGLYEKQALREARELYQQSVDIAPEHDEYVPANSWDGLEMVGGEKDWDSGEMFQGFKPLQRLDSPEEITMAIYRATVEVLLAASAEEPLTDLAKPQTGVLVTAAKDVIIRVEDGRVRLEFPSEEVIRDLVASIRGQRGFEDMASLDASTDKNYTPESLRHDVQSLGRQWLHVPLTDTSIKFAIVRRVIQLTGIHVPDHIINDVRSISLFVSKLAVPPRPEMLADELQTSVLSSLRNVRLMQRRETPIDRERREGRWKVIEEELVHRDLPVVGRW</sequence>
<keyword evidence="9" id="KW-1185">Reference proteome</keyword>
<evidence type="ECO:0000313" key="8">
    <source>
        <dbReference type="EMBL" id="KAB8338974.1"/>
    </source>
</evidence>
<dbReference type="EMBL" id="VIBQ01000010">
    <property type="protein sequence ID" value="KAB8338974.1"/>
    <property type="molecule type" value="Genomic_DNA"/>
</dbReference>
<dbReference type="GO" id="GO:1990904">
    <property type="term" value="C:ribonucleoprotein complex"/>
    <property type="evidence" value="ECO:0007669"/>
    <property type="project" value="UniProtKB-KW"/>
</dbReference>
<comment type="caution">
    <text evidence="8">The sequence shown here is derived from an EMBL/GenBank/DDBJ whole genome shotgun (WGS) entry which is preliminary data.</text>
</comment>
<evidence type="ECO:0000256" key="1">
    <source>
        <dbReference type="ARBA" id="ARBA00004173"/>
    </source>
</evidence>
<evidence type="ECO:0000256" key="4">
    <source>
        <dbReference type="ARBA" id="ARBA00023128"/>
    </source>
</evidence>
<dbReference type="Pfam" id="PF10501">
    <property type="entry name" value="Ribosomal_L50"/>
    <property type="match status" value="1"/>
</dbReference>
<protein>
    <recommendedName>
        <fullName evidence="6">Large ribosomal subunit protein mL50</fullName>
    </recommendedName>
</protein>
<keyword evidence="5" id="KW-0687">Ribonucleoprotein</keyword>
<dbReference type="OrthoDB" id="6220758at2759"/>
<keyword evidence="3" id="KW-0689">Ribosomal protein</keyword>
<evidence type="ECO:0000256" key="6">
    <source>
        <dbReference type="ARBA" id="ARBA00035183"/>
    </source>
</evidence>
<dbReference type="GO" id="GO:0005739">
    <property type="term" value="C:mitochondrion"/>
    <property type="evidence" value="ECO:0007669"/>
    <property type="project" value="UniProtKB-SubCell"/>
</dbReference>
<reference evidence="8 9" key="1">
    <citation type="submission" date="2019-06" db="EMBL/GenBank/DDBJ databases">
        <title>A chromosomal-level reference genome of Carpinus fangiana (Coryloideae, Betulaceae).</title>
        <authorList>
            <person name="Yang X."/>
            <person name="Wang Z."/>
            <person name="Zhang L."/>
            <person name="Hao G."/>
            <person name="Liu J."/>
            <person name="Yang Y."/>
        </authorList>
    </citation>
    <scope>NUCLEOTIDE SEQUENCE [LARGE SCALE GENOMIC DNA]</scope>
    <source>
        <strain evidence="8">Cfa_2016G</strain>
        <tissue evidence="8">Leaf</tissue>
    </source>
</reference>
<name>A0A5N6KRC7_9ROSI</name>
<evidence type="ECO:0000313" key="9">
    <source>
        <dbReference type="Proteomes" id="UP000327013"/>
    </source>
</evidence>
<evidence type="ECO:0000256" key="2">
    <source>
        <dbReference type="ARBA" id="ARBA00008860"/>
    </source>
</evidence>
<evidence type="ECO:0000256" key="7">
    <source>
        <dbReference type="SAM" id="MobiDB-lite"/>
    </source>
</evidence>